<evidence type="ECO:0000256" key="1">
    <source>
        <dbReference type="ARBA" id="ARBA00023270"/>
    </source>
</evidence>
<gene>
    <name evidence="2" type="ORF">BBK82_03970</name>
</gene>
<dbReference type="InterPro" id="IPR013785">
    <property type="entry name" value="Aldolase_TIM"/>
</dbReference>
<reference evidence="2 3" key="1">
    <citation type="submission" date="2016-07" db="EMBL/GenBank/DDBJ databases">
        <title>Complete genome sequence of the Lentzea guizhouensis DHS C013.</title>
        <authorList>
            <person name="Cao C."/>
        </authorList>
    </citation>
    <scope>NUCLEOTIDE SEQUENCE [LARGE SCALE GENOMIC DNA]</scope>
    <source>
        <strain evidence="2 3">DHS C013</strain>
    </source>
</reference>
<sequence>MAVLLDSADLNDVSAAAALGFVTGVTTNPTLLRQVTDDPLKHAAELLAATDFPEVYYQPTGAHGELFDEALQAWKLAPERIVLKVPATPAGAVLAQRLVREGVAVSLTAAQSPNAMIIAEAVGAASVIPYVDRAWRDPRIGNDLVRQLSGLRRKNTRIVAASVKNTGQFTQAFADGADAVTAPLGVLTQVLVHPAALEAEEAFSGEYGR</sequence>
<protein>
    <recommendedName>
        <fullName evidence="4">Transaldolase</fullName>
    </recommendedName>
</protein>
<dbReference type="Pfam" id="PF00923">
    <property type="entry name" value="TAL_FSA"/>
    <property type="match status" value="1"/>
</dbReference>
<dbReference type="PROSITE" id="PS01054">
    <property type="entry name" value="TRANSALDOLASE_1"/>
    <property type="match status" value="1"/>
</dbReference>
<dbReference type="RefSeq" id="WP_065913784.1">
    <property type="nucleotide sequence ID" value="NZ_CP016793.1"/>
</dbReference>
<dbReference type="GO" id="GO:0005975">
    <property type="term" value="P:carbohydrate metabolic process"/>
    <property type="evidence" value="ECO:0007669"/>
    <property type="project" value="InterPro"/>
</dbReference>
<dbReference type="STRING" id="1586287.BBK82_03970"/>
<dbReference type="Proteomes" id="UP000093053">
    <property type="component" value="Chromosome"/>
</dbReference>
<dbReference type="KEGG" id="led:BBK82_03970"/>
<dbReference type="OrthoDB" id="9807051at2"/>
<name>A0A1B2HCD7_9PSEU</name>
<dbReference type="EMBL" id="CP016793">
    <property type="protein sequence ID" value="ANZ35369.1"/>
    <property type="molecule type" value="Genomic_DNA"/>
</dbReference>
<dbReference type="SUPFAM" id="SSF51569">
    <property type="entry name" value="Aldolase"/>
    <property type="match status" value="1"/>
</dbReference>
<dbReference type="PANTHER" id="PTHR10683">
    <property type="entry name" value="TRANSALDOLASE"/>
    <property type="match status" value="1"/>
</dbReference>
<proteinExistence type="predicted"/>
<dbReference type="AlphaFoldDB" id="A0A1B2HCD7"/>
<evidence type="ECO:0000313" key="3">
    <source>
        <dbReference type="Proteomes" id="UP000093053"/>
    </source>
</evidence>
<evidence type="ECO:0000313" key="2">
    <source>
        <dbReference type="EMBL" id="ANZ35369.1"/>
    </source>
</evidence>
<accession>A0A1B2HCD7</accession>
<keyword evidence="3" id="KW-1185">Reference proteome</keyword>
<evidence type="ECO:0008006" key="4">
    <source>
        <dbReference type="Google" id="ProtNLM"/>
    </source>
</evidence>
<dbReference type="InterPro" id="IPR018225">
    <property type="entry name" value="Transaldolase_AS"/>
</dbReference>
<dbReference type="InterPro" id="IPR001585">
    <property type="entry name" value="TAL/FSA"/>
</dbReference>
<organism evidence="2 3">
    <name type="scientific">Lentzea guizhouensis</name>
    <dbReference type="NCBI Taxonomy" id="1586287"/>
    <lineage>
        <taxon>Bacteria</taxon>
        <taxon>Bacillati</taxon>
        <taxon>Actinomycetota</taxon>
        <taxon>Actinomycetes</taxon>
        <taxon>Pseudonocardiales</taxon>
        <taxon>Pseudonocardiaceae</taxon>
        <taxon>Lentzea</taxon>
    </lineage>
</organism>
<dbReference type="Gene3D" id="3.20.20.70">
    <property type="entry name" value="Aldolase class I"/>
    <property type="match status" value="1"/>
</dbReference>
<keyword evidence="1" id="KW-0704">Schiff base</keyword>